<keyword evidence="2" id="KW-0677">Repeat</keyword>
<dbReference type="InterPro" id="IPR001025">
    <property type="entry name" value="BAH_dom"/>
</dbReference>
<dbReference type="InterPro" id="IPR017956">
    <property type="entry name" value="AT_hook_DNA-bd_motif"/>
</dbReference>
<dbReference type="Pfam" id="PF01426">
    <property type="entry name" value="BAH"/>
    <property type="match status" value="1"/>
</dbReference>
<evidence type="ECO:0000259" key="11">
    <source>
        <dbReference type="PROSITE" id="PS51038"/>
    </source>
</evidence>
<evidence type="ECO:0000256" key="9">
    <source>
        <dbReference type="SAM" id="MobiDB-lite"/>
    </source>
</evidence>
<accession>A0A9P4MD58</accession>
<comment type="caution">
    <text evidence="12">The sequence shown here is derived from an EMBL/GenBank/DDBJ whole genome shotgun (WGS) entry which is preliminary data.</text>
</comment>
<gene>
    <name evidence="12" type="ORF">K461DRAFT_261687</name>
</gene>
<dbReference type="CDD" id="cd04717">
    <property type="entry name" value="BAH_polybromo"/>
    <property type="match status" value="1"/>
</dbReference>
<dbReference type="PANTHER" id="PTHR16062">
    <property type="entry name" value="SWI/SNF-RELATED"/>
    <property type="match status" value="1"/>
</dbReference>
<dbReference type="GO" id="GO:0006368">
    <property type="term" value="P:transcription elongation by RNA polymerase II"/>
    <property type="evidence" value="ECO:0007669"/>
    <property type="project" value="TreeGrafter"/>
</dbReference>
<dbReference type="GO" id="GO:0003677">
    <property type="term" value="F:DNA binding"/>
    <property type="evidence" value="ECO:0007669"/>
    <property type="project" value="InterPro"/>
</dbReference>
<evidence type="ECO:0000256" key="2">
    <source>
        <dbReference type="ARBA" id="ARBA00022737"/>
    </source>
</evidence>
<dbReference type="Gene3D" id="1.20.920.10">
    <property type="entry name" value="Bromodomain-like"/>
    <property type="match status" value="2"/>
</dbReference>
<evidence type="ECO:0000256" key="4">
    <source>
        <dbReference type="ARBA" id="ARBA00023015"/>
    </source>
</evidence>
<feature type="compositionally biased region" description="Low complexity" evidence="9">
    <location>
        <begin position="662"/>
        <end position="680"/>
    </location>
</feature>
<dbReference type="Gene3D" id="2.30.30.490">
    <property type="match status" value="1"/>
</dbReference>
<evidence type="ECO:0000313" key="13">
    <source>
        <dbReference type="Proteomes" id="UP000799439"/>
    </source>
</evidence>
<dbReference type="Proteomes" id="UP000799439">
    <property type="component" value="Unassembled WGS sequence"/>
</dbReference>
<keyword evidence="5 8" id="KW-0103">Bromodomain</keyword>
<evidence type="ECO:0000256" key="6">
    <source>
        <dbReference type="ARBA" id="ARBA00023163"/>
    </source>
</evidence>
<keyword evidence="4" id="KW-0805">Transcription regulation</keyword>
<dbReference type="EMBL" id="ML996092">
    <property type="protein sequence ID" value="KAF2148858.1"/>
    <property type="molecule type" value="Genomic_DNA"/>
</dbReference>
<feature type="domain" description="BAH" evidence="11">
    <location>
        <begin position="371"/>
        <end position="490"/>
    </location>
</feature>
<evidence type="ECO:0000256" key="8">
    <source>
        <dbReference type="PROSITE-ProRule" id="PRU00035"/>
    </source>
</evidence>
<feature type="domain" description="Bromo" evidence="10">
    <location>
        <begin position="258"/>
        <end position="328"/>
    </location>
</feature>
<feature type="compositionally biased region" description="Basic residues" evidence="9">
    <location>
        <begin position="194"/>
        <end position="205"/>
    </location>
</feature>
<dbReference type="FunFam" id="2.30.30.490:FF:000015">
    <property type="entry name" value="Chromatin structure-remodeling complex subunit RSC1"/>
    <property type="match status" value="1"/>
</dbReference>
<feature type="compositionally biased region" description="Acidic residues" evidence="9">
    <location>
        <begin position="165"/>
        <end position="189"/>
    </location>
</feature>
<dbReference type="PRINTS" id="PR00503">
    <property type="entry name" value="BROMODOMAIN"/>
</dbReference>
<feature type="domain" description="Bromo" evidence="10">
    <location>
        <begin position="51"/>
        <end position="121"/>
    </location>
</feature>
<dbReference type="GO" id="GO:0016586">
    <property type="term" value="C:RSC-type complex"/>
    <property type="evidence" value="ECO:0007669"/>
    <property type="project" value="InterPro"/>
</dbReference>
<proteinExistence type="predicted"/>
<feature type="region of interest" description="Disordered" evidence="9">
    <location>
        <begin position="165"/>
        <end position="239"/>
    </location>
</feature>
<keyword evidence="6" id="KW-0804">Transcription</keyword>
<feature type="compositionally biased region" description="Basic and acidic residues" evidence="9">
    <location>
        <begin position="206"/>
        <end position="226"/>
    </location>
</feature>
<dbReference type="GO" id="GO:0006338">
    <property type="term" value="P:chromatin remodeling"/>
    <property type="evidence" value="ECO:0007669"/>
    <property type="project" value="InterPro"/>
</dbReference>
<feature type="region of interest" description="Disordered" evidence="9">
    <location>
        <begin position="534"/>
        <end position="703"/>
    </location>
</feature>
<evidence type="ECO:0000256" key="1">
    <source>
        <dbReference type="ARBA" id="ARBA00004123"/>
    </source>
</evidence>
<dbReference type="InterPro" id="IPR037382">
    <property type="entry name" value="Rsc/polybromo"/>
</dbReference>
<protein>
    <submittedName>
        <fullName evidence="12">Bromodomain-containing protein</fullName>
    </submittedName>
</protein>
<feature type="compositionally biased region" description="Pro residues" evidence="9">
    <location>
        <begin position="566"/>
        <end position="581"/>
    </location>
</feature>
<keyword evidence="7" id="KW-0539">Nucleus</keyword>
<feature type="region of interest" description="Disordered" evidence="9">
    <location>
        <begin position="783"/>
        <end position="815"/>
    </location>
</feature>
<sequence>MAPKRGSPSATPERDEENITLGTGQESTLSDEVWNGMQDVLTHIYDFRTADEHDPSKIFHRKVNKRAIPGYYDVIKEPMALSTIKSKVNAREYASVEDFVRDFALIPHNAFVYNLPDSGAYQDAVTIKEQLEEQLQKLARAHIITEKQAQLPYLGEIPAADEIAVEEEEDEEEEEEDDEEDESEKEEVEEVPKKRGRGRPRKSSVIKREAAAAAAAKEEKADDPETRKKRGRPPKVLTPIEHRIQTVLKGIRKPKNSDGQALILNFERLPDKQAMPEYYRQINNPVAYDVLKRKYKRKKYSSLDAFMKDVSLMFENAKQYNEDDSEIYKDAVTLQAEAHRLAEEVKAIPDTEYVGDEGRIPMPEGILHNGELYKIGDWVFIQNANDLTKPIPTQIYRTYQDAQGGKWVNVCWYYRPEQTVHRFDKHFYENEISKTGQYRDHRIDEIVGRCFIMFVTRYFKGRPVNIPPDTEVFVCDARYNEEKFTFNKIKTWASCLPDEVRDKDYAMDQFAAPRRMKKYPSPIAYLLKDDQKETDDIPKPEWGADNAPPKIGAVHRRSRDPKDSPPPEPTPPPPPTPPPVPVQRAPEPAARPSYSPAPPTIPTANMSSQQSPVRPSSSQRQSYSGLLPQQYQQTASPSPNIQARPYQGQQYPPHTPSTIPDQSQQLRTAQSQQPQAQLQSGVVPSNPYLRADAASYRGPPPIEVYTLPEAANYSIPVEIRSLFQRDEADRVLFFTAPPSFSEDETLKPLHLSKTSSSTSENVNLGHSARYLAAKARRAEELARKKADYEREKEGQHELQRKRKANDRRISQQEVERLKRRAVQQLQDSLGQSMAGDIRAMYGRDWEREVGRRVEEVGSVNTQAQKKATAIEDVKRERAAKSEVSFAFLSSILDEN</sequence>
<dbReference type="GO" id="GO:0003682">
    <property type="term" value="F:chromatin binding"/>
    <property type="evidence" value="ECO:0007669"/>
    <property type="project" value="InterPro"/>
</dbReference>
<dbReference type="OrthoDB" id="1742084at2759"/>
<dbReference type="InterPro" id="IPR036427">
    <property type="entry name" value="Bromodomain-like_sf"/>
</dbReference>
<dbReference type="Pfam" id="PF00439">
    <property type="entry name" value="Bromodomain"/>
    <property type="match status" value="2"/>
</dbReference>
<dbReference type="SUPFAM" id="SSF47370">
    <property type="entry name" value="Bromodomain"/>
    <property type="match status" value="2"/>
</dbReference>
<evidence type="ECO:0000313" key="12">
    <source>
        <dbReference type="EMBL" id="KAF2148858.1"/>
    </source>
</evidence>
<keyword evidence="3" id="KW-0156">Chromatin regulator</keyword>
<feature type="region of interest" description="Disordered" evidence="9">
    <location>
        <begin position="1"/>
        <end position="27"/>
    </location>
</feature>
<dbReference type="InterPro" id="IPR018359">
    <property type="entry name" value="Bromodomain_CS"/>
</dbReference>
<name>A0A9P4MD58_9PEZI</name>
<keyword evidence="13" id="KW-1185">Reference proteome</keyword>
<organism evidence="12 13">
    <name type="scientific">Myriangium duriaei CBS 260.36</name>
    <dbReference type="NCBI Taxonomy" id="1168546"/>
    <lineage>
        <taxon>Eukaryota</taxon>
        <taxon>Fungi</taxon>
        <taxon>Dikarya</taxon>
        <taxon>Ascomycota</taxon>
        <taxon>Pezizomycotina</taxon>
        <taxon>Dothideomycetes</taxon>
        <taxon>Dothideomycetidae</taxon>
        <taxon>Myriangiales</taxon>
        <taxon>Myriangiaceae</taxon>
        <taxon>Myriangium</taxon>
    </lineage>
</organism>
<dbReference type="InterPro" id="IPR043151">
    <property type="entry name" value="BAH_sf"/>
</dbReference>
<dbReference type="AlphaFoldDB" id="A0A9P4MD58"/>
<feature type="compositionally biased region" description="Polar residues" evidence="9">
    <location>
        <begin position="627"/>
        <end position="661"/>
    </location>
</feature>
<reference evidence="12" key="1">
    <citation type="journal article" date="2020" name="Stud. Mycol.">
        <title>101 Dothideomycetes genomes: a test case for predicting lifestyles and emergence of pathogens.</title>
        <authorList>
            <person name="Haridas S."/>
            <person name="Albert R."/>
            <person name="Binder M."/>
            <person name="Bloem J."/>
            <person name="Labutti K."/>
            <person name="Salamov A."/>
            <person name="Andreopoulos B."/>
            <person name="Baker S."/>
            <person name="Barry K."/>
            <person name="Bills G."/>
            <person name="Bluhm B."/>
            <person name="Cannon C."/>
            <person name="Castanera R."/>
            <person name="Culley D."/>
            <person name="Daum C."/>
            <person name="Ezra D."/>
            <person name="Gonzalez J."/>
            <person name="Henrissat B."/>
            <person name="Kuo A."/>
            <person name="Liang C."/>
            <person name="Lipzen A."/>
            <person name="Lutzoni F."/>
            <person name="Magnuson J."/>
            <person name="Mondo S."/>
            <person name="Nolan M."/>
            <person name="Ohm R."/>
            <person name="Pangilinan J."/>
            <person name="Park H.-J."/>
            <person name="Ramirez L."/>
            <person name="Alfaro M."/>
            <person name="Sun H."/>
            <person name="Tritt A."/>
            <person name="Yoshinaga Y."/>
            <person name="Zwiers L.-H."/>
            <person name="Turgeon B."/>
            <person name="Goodwin S."/>
            <person name="Spatafora J."/>
            <person name="Crous P."/>
            <person name="Grigoriev I."/>
        </authorList>
    </citation>
    <scope>NUCLEOTIDE SEQUENCE</scope>
    <source>
        <strain evidence="12">CBS 260.36</strain>
    </source>
</reference>
<evidence type="ECO:0000259" key="10">
    <source>
        <dbReference type="PROSITE" id="PS50014"/>
    </source>
</evidence>
<dbReference type="PROSITE" id="PS51038">
    <property type="entry name" value="BAH"/>
    <property type="match status" value="1"/>
</dbReference>
<dbReference type="InterPro" id="IPR001487">
    <property type="entry name" value="Bromodomain"/>
</dbReference>
<dbReference type="FunFam" id="1.20.920.10:FF:000048">
    <property type="entry name" value="RSC complex subunit (RSC1), putative"/>
    <property type="match status" value="1"/>
</dbReference>
<feature type="compositionally biased region" description="Low complexity" evidence="9">
    <location>
        <begin position="582"/>
        <end position="594"/>
    </location>
</feature>
<dbReference type="PROSITE" id="PS00633">
    <property type="entry name" value="BROMODOMAIN_1"/>
    <property type="match status" value="1"/>
</dbReference>
<dbReference type="SMART" id="SM00297">
    <property type="entry name" value="BROMO"/>
    <property type="match status" value="2"/>
</dbReference>
<feature type="compositionally biased region" description="Basic and acidic residues" evidence="9">
    <location>
        <begin position="806"/>
        <end position="815"/>
    </location>
</feature>
<evidence type="ECO:0000256" key="5">
    <source>
        <dbReference type="ARBA" id="ARBA00023117"/>
    </source>
</evidence>
<dbReference type="CDD" id="cd04369">
    <property type="entry name" value="Bromodomain"/>
    <property type="match status" value="1"/>
</dbReference>
<feature type="compositionally biased region" description="Low complexity" evidence="9">
    <location>
        <begin position="607"/>
        <end position="624"/>
    </location>
</feature>
<dbReference type="SMART" id="SM00384">
    <property type="entry name" value="AT_hook"/>
    <property type="match status" value="2"/>
</dbReference>
<evidence type="ECO:0000256" key="3">
    <source>
        <dbReference type="ARBA" id="ARBA00022853"/>
    </source>
</evidence>
<dbReference type="PROSITE" id="PS50014">
    <property type="entry name" value="BROMODOMAIN_2"/>
    <property type="match status" value="2"/>
</dbReference>
<feature type="compositionally biased region" description="Basic and acidic residues" evidence="9">
    <location>
        <begin position="783"/>
        <end position="798"/>
    </location>
</feature>
<evidence type="ECO:0000256" key="7">
    <source>
        <dbReference type="ARBA" id="ARBA00023242"/>
    </source>
</evidence>
<dbReference type="PANTHER" id="PTHR16062:SF21">
    <property type="entry name" value="CHROMATIN STRUCTURE-REMODELING COMPLEX SUBUNIT RSC1-RELATED"/>
    <property type="match status" value="1"/>
</dbReference>
<comment type="subcellular location">
    <subcellularLocation>
        <location evidence="1">Nucleus</location>
    </subcellularLocation>
</comment>
<dbReference type="SMART" id="SM00439">
    <property type="entry name" value="BAH"/>
    <property type="match status" value="1"/>
</dbReference>